<evidence type="ECO:0000256" key="1">
    <source>
        <dbReference type="ARBA" id="ARBA00022737"/>
    </source>
</evidence>
<dbReference type="PROSITE" id="PS50088">
    <property type="entry name" value="ANK_REPEAT"/>
    <property type="match status" value="3"/>
</dbReference>
<dbReference type="Proteomes" id="UP001465668">
    <property type="component" value="Unassembled WGS sequence"/>
</dbReference>
<name>A0ABR2XAX7_9PEZI</name>
<evidence type="ECO:0000313" key="7">
    <source>
        <dbReference type="Proteomes" id="UP001465668"/>
    </source>
</evidence>
<dbReference type="SUPFAM" id="SSF48403">
    <property type="entry name" value="Ankyrin repeat"/>
    <property type="match status" value="3"/>
</dbReference>
<reference evidence="6 7" key="1">
    <citation type="submission" date="2024-02" db="EMBL/GenBank/DDBJ databases">
        <title>First draft genome assembly of two strains of Seiridium cardinale.</title>
        <authorList>
            <person name="Emiliani G."/>
            <person name="Scali E."/>
        </authorList>
    </citation>
    <scope>NUCLEOTIDE SEQUENCE [LARGE SCALE GENOMIC DNA]</scope>
    <source>
        <strain evidence="6 7">BM-138-000479</strain>
    </source>
</reference>
<feature type="repeat" description="ANK" evidence="3">
    <location>
        <begin position="643"/>
        <end position="675"/>
    </location>
</feature>
<evidence type="ECO:0000313" key="6">
    <source>
        <dbReference type="EMBL" id="KAK9770771.1"/>
    </source>
</evidence>
<dbReference type="Pfam" id="PF14420">
    <property type="entry name" value="Clr5"/>
    <property type="match status" value="1"/>
</dbReference>
<dbReference type="Pfam" id="PF00023">
    <property type="entry name" value="Ank"/>
    <property type="match status" value="1"/>
</dbReference>
<feature type="repeat" description="ANK" evidence="3">
    <location>
        <begin position="763"/>
        <end position="791"/>
    </location>
</feature>
<gene>
    <name evidence="6" type="ORF">SCAR479_12562</name>
</gene>
<sequence>MSSANATSSSRVSKQRTRAAKTKEWEHYKDEILRLYMIENFTLDQMSVHMLKEHRFDKKKHQYEHNLRRWGVRKNLRKEDWEFMSRTIQQRQRQQKESEVLLYGALLSESRKNRALQRYGHDMFSARRFGAAASPGRPENYPIRIASPPITESRVIVWPNSLPWLQFESNFQIPTPLSPKLLDILTEAIAFSGASLTTVDVERINLTHAIHHVLRELPSGAVSLTRLLPYVPTSSQESATTSELENPNDLAFQLLRNFLFQLSNKAVRSDFEEEEEKRQYDINLLRLVHELHPVALDRLLTSPDSTSKAIRESCYRAAVLLSDYALVSKLLEAGTDPNILSHAYLFIQHEKYRGKASYSDSIDTLTATGLQIAASHCDLSLAILLIDAGAKVDLGDPTPLQILCSSDQHPETLGFADLLISKGARLNTRHKFPPLSGAVQTGNKSLIDLLLSRGAMSEIVIGTPWEDSLGKLVPNLDFHYVWIGNYHMPVWESPIKNSSVTSLQLAIGDNDGSIISTLISAALKQRDRNEILELAFITACLAGDQDTVQKLLHLNPQIIHNQSLINSAFLAISWIHDCRIAYLLFEAGARPRVLGTPHVSTLQAAALYGNSSLIRLLKSYGSDINFGTGLDFRDRFRGRMASPPSTPLECAMYTGHSETAELLLELGANVAGKHLLLSVIYGSHALVIKILARYQNTNEPYRGQRVLDYAIRGGKGLALIRTLIGAGATLGGYELVHAVHGNDKEVIQFLISLGFPGVYSSVEYRAPLSVAVEIGNVQYVRAILEAGAKVDCGFTWITPFCTATKPGYLKTALLLLDHGADINANGSMALVDASELGDLKVAMFLLKHGAYIDAPAGVEQGFTALEKAAEYGKIDMVELLLNHGADFRGRNRIRFVRAVNFATMSCHHATAELLREHGGWTAEDLELAKEERAYEYDHLCPRFLYNDWSWEGYCWFCNEHSAPAEGSGSSEDDDSAASSIASLVSVDEPSTTSGLEFRFDDLSMLEDEPNVLQEEGDDLSLVTYSARDRELDDIVMRLLDEDGIL</sequence>
<dbReference type="InterPro" id="IPR002110">
    <property type="entry name" value="Ankyrin_rpt"/>
</dbReference>
<accession>A0ABR2XAX7</accession>
<comment type="caution">
    <text evidence="6">The sequence shown here is derived from an EMBL/GenBank/DDBJ whole genome shotgun (WGS) entry which is preliminary data.</text>
</comment>
<dbReference type="InterPro" id="IPR025676">
    <property type="entry name" value="Clr5_dom"/>
</dbReference>
<dbReference type="Gene3D" id="1.25.40.20">
    <property type="entry name" value="Ankyrin repeat-containing domain"/>
    <property type="match status" value="3"/>
</dbReference>
<evidence type="ECO:0000256" key="3">
    <source>
        <dbReference type="PROSITE-ProRule" id="PRU00023"/>
    </source>
</evidence>
<keyword evidence="1" id="KW-0677">Repeat</keyword>
<dbReference type="InterPro" id="IPR036770">
    <property type="entry name" value="Ankyrin_rpt-contain_sf"/>
</dbReference>
<proteinExistence type="predicted"/>
<evidence type="ECO:0000259" key="5">
    <source>
        <dbReference type="Pfam" id="PF14420"/>
    </source>
</evidence>
<dbReference type="EMBL" id="JARVKM010000086">
    <property type="protein sequence ID" value="KAK9770771.1"/>
    <property type="molecule type" value="Genomic_DNA"/>
</dbReference>
<feature type="compositionally biased region" description="Low complexity" evidence="4">
    <location>
        <begin position="1"/>
        <end position="12"/>
    </location>
</feature>
<feature type="region of interest" description="Disordered" evidence="4">
    <location>
        <begin position="1"/>
        <end position="20"/>
    </location>
</feature>
<keyword evidence="2 3" id="KW-0040">ANK repeat</keyword>
<organism evidence="6 7">
    <name type="scientific">Seiridium cardinale</name>
    <dbReference type="NCBI Taxonomy" id="138064"/>
    <lineage>
        <taxon>Eukaryota</taxon>
        <taxon>Fungi</taxon>
        <taxon>Dikarya</taxon>
        <taxon>Ascomycota</taxon>
        <taxon>Pezizomycotina</taxon>
        <taxon>Sordariomycetes</taxon>
        <taxon>Xylariomycetidae</taxon>
        <taxon>Amphisphaeriales</taxon>
        <taxon>Sporocadaceae</taxon>
        <taxon>Seiridium</taxon>
    </lineage>
</organism>
<keyword evidence="7" id="KW-1185">Reference proteome</keyword>
<dbReference type="PROSITE" id="PS50297">
    <property type="entry name" value="ANK_REP_REGION"/>
    <property type="match status" value="3"/>
</dbReference>
<protein>
    <submittedName>
        <fullName evidence="6">Clr5 domain-containing protein</fullName>
    </submittedName>
</protein>
<feature type="domain" description="Clr5" evidence="5">
    <location>
        <begin position="22"/>
        <end position="74"/>
    </location>
</feature>
<dbReference type="PANTHER" id="PTHR24198:SF165">
    <property type="entry name" value="ANKYRIN REPEAT-CONTAINING PROTEIN-RELATED"/>
    <property type="match status" value="1"/>
</dbReference>
<feature type="repeat" description="ANK" evidence="3">
    <location>
        <begin position="860"/>
        <end position="892"/>
    </location>
</feature>
<dbReference type="PANTHER" id="PTHR24198">
    <property type="entry name" value="ANKYRIN REPEAT AND PROTEIN KINASE DOMAIN-CONTAINING PROTEIN"/>
    <property type="match status" value="1"/>
</dbReference>
<dbReference type="SMART" id="SM00248">
    <property type="entry name" value="ANK"/>
    <property type="match status" value="12"/>
</dbReference>
<dbReference type="Pfam" id="PF12796">
    <property type="entry name" value="Ank_2"/>
    <property type="match status" value="1"/>
</dbReference>
<evidence type="ECO:0000256" key="4">
    <source>
        <dbReference type="SAM" id="MobiDB-lite"/>
    </source>
</evidence>
<evidence type="ECO:0000256" key="2">
    <source>
        <dbReference type="ARBA" id="ARBA00023043"/>
    </source>
</evidence>